<dbReference type="InParanoid" id="A0A0Q2MGD6"/>
<dbReference type="AlphaFoldDB" id="A0A0Q2MGD6"/>
<dbReference type="Gene3D" id="3.40.1570.10">
    <property type="entry name" value="HemS/ChuS/ChuX like domains"/>
    <property type="match status" value="1"/>
</dbReference>
<comment type="caution">
    <text evidence="1">The sequence shown here is derived from an EMBL/GenBank/DDBJ whole genome shotgun (WGS) entry which is preliminary data.</text>
</comment>
<dbReference type="InterPro" id="IPR053733">
    <property type="entry name" value="Heme_Transport_Util_sf"/>
</dbReference>
<dbReference type="PIRSF" id="PIRSF030840">
    <property type="entry name" value="DUF1008"/>
    <property type="match status" value="1"/>
</dbReference>
<dbReference type="RefSeq" id="WP_023624590.1">
    <property type="nucleotide sequence ID" value="NZ_LKHS01000005.1"/>
</dbReference>
<evidence type="ECO:0000313" key="1">
    <source>
        <dbReference type="EMBL" id="KQH86778.1"/>
    </source>
</evidence>
<dbReference type="Proteomes" id="UP000051221">
    <property type="component" value="Unassembled WGS sequence"/>
</dbReference>
<gene>
    <name evidence="1" type="ORF">AMR76_06750</name>
</gene>
<dbReference type="NCBIfam" id="TIGR04108">
    <property type="entry name" value="HutX"/>
    <property type="match status" value="1"/>
</dbReference>
<accession>A0A0Q2MGD6</accession>
<organism evidence="1 2">
    <name type="scientific">Vibrio furnissii</name>
    <dbReference type="NCBI Taxonomy" id="29494"/>
    <lineage>
        <taxon>Bacteria</taxon>
        <taxon>Pseudomonadati</taxon>
        <taxon>Pseudomonadota</taxon>
        <taxon>Gammaproteobacteria</taxon>
        <taxon>Vibrionales</taxon>
        <taxon>Vibrionaceae</taxon>
        <taxon>Vibrio</taxon>
    </lineage>
</organism>
<dbReference type="EMBL" id="LKHS01000005">
    <property type="protein sequence ID" value="KQH86778.1"/>
    <property type="molecule type" value="Genomic_DNA"/>
</dbReference>
<keyword evidence="2" id="KW-1185">Reference proteome</keyword>
<dbReference type="Pfam" id="PF06228">
    <property type="entry name" value="ChuX_HutX"/>
    <property type="match status" value="1"/>
</dbReference>
<reference evidence="1 2" key="1">
    <citation type="submission" date="2015-08" db="EMBL/GenBank/DDBJ databases">
        <title>Antibacterial properties of a collection of Vibrionaceae strains.</title>
        <authorList>
            <person name="Giubergia S."/>
        </authorList>
    </citation>
    <scope>NUCLEOTIDE SEQUENCE [LARGE SCALE GENOMIC DNA]</scope>
    <source>
        <strain evidence="1 2">S0821</strain>
    </source>
</reference>
<sequence length="162" mass="18114">MNVENLKAYLQQEPDGTLDAIAEKFDTTLFAVIQHLPNATLISGDVFDAVWDAVTEWGDLTLISHTKDAILEFKGSIPTGTHRHGFFNLRGKQGLTGHIKATNCHHIAFVERKFMGMDTASILFLNAEGEGMFKIFLGRDSHRNLKEDQVIAFRTLARQLSV</sequence>
<protein>
    <submittedName>
        <fullName evidence="1">Heme utilization carrier protein</fullName>
    </submittedName>
</protein>
<dbReference type="CDD" id="cd16829">
    <property type="entry name" value="ChuX_HutX-like"/>
    <property type="match status" value="1"/>
</dbReference>
<dbReference type="SUPFAM" id="SSF144064">
    <property type="entry name" value="Heme iron utilization protein-like"/>
    <property type="match status" value="1"/>
</dbReference>
<name>A0A0Q2MGD6_VIBFU</name>
<proteinExistence type="predicted"/>
<evidence type="ECO:0000313" key="2">
    <source>
        <dbReference type="Proteomes" id="UP000051221"/>
    </source>
</evidence>
<dbReference type="InterPro" id="IPR010413">
    <property type="entry name" value="HutX-like"/>
</dbReference>